<accession>A0A4R5LSG3</accession>
<dbReference type="OrthoDB" id="5176970at2"/>
<gene>
    <name evidence="1" type="ORF">E2F43_10105</name>
</gene>
<dbReference type="RefSeq" id="WP_133212224.1">
    <property type="nucleotide sequence ID" value="NZ_SMSE01000002.1"/>
</dbReference>
<name>A0A4R5LSG3_9GAMM</name>
<dbReference type="Proteomes" id="UP000295554">
    <property type="component" value="Unassembled WGS sequence"/>
</dbReference>
<proteinExistence type="predicted"/>
<evidence type="ECO:0000313" key="1">
    <source>
        <dbReference type="EMBL" id="TDG13849.1"/>
    </source>
</evidence>
<organism evidence="1 2">
    <name type="scientific">Seongchinamella unica</name>
    <dbReference type="NCBI Taxonomy" id="2547392"/>
    <lineage>
        <taxon>Bacteria</taxon>
        <taxon>Pseudomonadati</taxon>
        <taxon>Pseudomonadota</taxon>
        <taxon>Gammaproteobacteria</taxon>
        <taxon>Cellvibrionales</taxon>
        <taxon>Halieaceae</taxon>
        <taxon>Seongchinamella</taxon>
    </lineage>
</organism>
<dbReference type="EMBL" id="SMSE01000002">
    <property type="protein sequence ID" value="TDG13849.1"/>
    <property type="molecule type" value="Genomic_DNA"/>
</dbReference>
<protein>
    <submittedName>
        <fullName evidence="1">Uncharacterized protein</fullName>
    </submittedName>
</protein>
<sequence length="66" mass="7356">MTNLALAALPTELASDQDLADRITLLAGQINAANHRLLKLIAEFNRRRGWSGDGTVRSCAHWLNWK</sequence>
<evidence type="ECO:0000313" key="2">
    <source>
        <dbReference type="Proteomes" id="UP000295554"/>
    </source>
</evidence>
<dbReference type="AlphaFoldDB" id="A0A4R5LSG3"/>
<reference evidence="1 2" key="1">
    <citation type="submission" date="2019-03" db="EMBL/GenBank/DDBJ databases">
        <title>Seongchinamella monodicae gen. nov., sp. nov., a novel member of the Gammaproteobacteria isolated from a tidal mudflat of beach.</title>
        <authorList>
            <person name="Yang H.G."/>
            <person name="Kang J.W."/>
            <person name="Lee S.D."/>
        </authorList>
    </citation>
    <scope>NUCLEOTIDE SEQUENCE [LARGE SCALE GENOMIC DNA]</scope>
    <source>
        <strain evidence="1 2">GH4-78</strain>
    </source>
</reference>
<comment type="caution">
    <text evidence="1">The sequence shown here is derived from an EMBL/GenBank/DDBJ whole genome shotgun (WGS) entry which is preliminary data.</text>
</comment>
<keyword evidence="2" id="KW-1185">Reference proteome</keyword>